<evidence type="ECO:0000256" key="9">
    <source>
        <dbReference type="NCBIfam" id="TIGR00080"/>
    </source>
</evidence>
<protein>
    <recommendedName>
        <fullName evidence="4 9">Protein-L-isoaspartate O-methyltransferase</fullName>
        <ecNumber evidence="3 9">2.1.1.77</ecNumber>
    </recommendedName>
</protein>
<comment type="caution">
    <text evidence="10">The sequence shown here is derived from an EMBL/GenBank/DDBJ whole genome shotgun (WGS) entry which is preliminary data.</text>
</comment>
<comment type="subcellular location">
    <subcellularLocation>
        <location evidence="1">Cytoplasm</location>
    </subcellularLocation>
</comment>
<gene>
    <name evidence="10" type="ORF">GCM10023184_24470</name>
</gene>
<keyword evidence="7" id="KW-0808">Transferase</keyword>
<evidence type="ECO:0000313" key="10">
    <source>
        <dbReference type="EMBL" id="GAA4332123.1"/>
    </source>
</evidence>
<dbReference type="SUPFAM" id="SSF53335">
    <property type="entry name" value="S-adenosyl-L-methionine-dependent methyltransferases"/>
    <property type="match status" value="1"/>
</dbReference>
<dbReference type="CDD" id="cd02440">
    <property type="entry name" value="AdoMet_MTases"/>
    <property type="match status" value="1"/>
</dbReference>
<dbReference type="EC" id="2.1.1.77" evidence="3 9"/>
<dbReference type="NCBIfam" id="TIGR00080">
    <property type="entry name" value="pimt"/>
    <property type="match status" value="1"/>
</dbReference>
<dbReference type="RefSeq" id="WP_345256023.1">
    <property type="nucleotide sequence ID" value="NZ_BAABGY010000007.1"/>
</dbReference>
<keyword evidence="5" id="KW-0963">Cytoplasm</keyword>
<dbReference type="EMBL" id="BAABGY010000007">
    <property type="protein sequence ID" value="GAA4332123.1"/>
    <property type="molecule type" value="Genomic_DNA"/>
</dbReference>
<dbReference type="PANTHER" id="PTHR11579:SF0">
    <property type="entry name" value="PROTEIN-L-ISOASPARTATE(D-ASPARTATE) O-METHYLTRANSFERASE"/>
    <property type="match status" value="1"/>
</dbReference>
<name>A0ABP8GZG7_9BACT</name>
<accession>A0ABP8GZG7</accession>
<evidence type="ECO:0000256" key="1">
    <source>
        <dbReference type="ARBA" id="ARBA00004496"/>
    </source>
</evidence>
<evidence type="ECO:0000313" key="11">
    <source>
        <dbReference type="Proteomes" id="UP001501725"/>
    </source>
</evidence>
<sequence length="217" mass="24208">MYYFPDSPRQQKQRRTLVAEIRRKGIADERVLEAIGRVPRHLFMSAGYSEDAYVDSAFPIGEGQTISQPYTVAYQTALLQVEPGQRVLEIGSGSGYQAAVLGAMGAAVYSVERIAALYHRLATQPWRPLYPDVHFYYGDGNEGLPQEAPFDRVLITAAAPDWSDVLLEQLLPGGCLVLPFDNGGAHQQMLRLWKEEGGVRREAFGFFSFVPLRRGVE</sequence>
<dbReference type="Proteomes" id="UP001501725">
    <property type="component" value="Unassembled WGS sequence"/>
</dbReference>
<reference evidence="11" key="1">
    <citation type="journal article" date="2019" name="Int. J. Syst. Evol. Microbiol.">
        <title>The Global Catalogue of Microorganisms (GCM) 10K type strain sequencing project: providing services to taxonomists for standard genome sequencing and annotation.</title>
        <authorList>
            <consortium name="The Broad Institute Genomics Platform"/>
            <consortium name="The Broad Institute Genome Sequencing Center for Infectious Disease"/>
            <person name="Wu L."/>
            <person name="Ma J."/>
        </authorList>
    </citation>
    <scope>NUCLEOTIDE SEQUENCE [LARGE SCALE GENOMIC DNA]</scope>
    <source>
        <strain evidence="11">JCM 17919</strain>
    </source>
</reference>
<dbReference type="Gene3D" id="3.40.50.150">
    <property type="entry name" value="Vaccinia Virus protein VP39"/>
    <property type="match status" value="1"/>
</dbReference>
<keyword evidence="8" id="KW-0949">S-adenosyl-L-methionine</keyword>
<evidence type="ECO:0000256" key="5">
    <source>
        <dbReference type="ARBA" id="ARBA00022490"/>
    </source>
</evidence>
<evidence type="ECO:0000256" key="7">
    <source>
        <dbReference type="ARBA" id="ARBA00022679"/>
    </source>
</evidence>
<evidence type="ECO:0000256" key="4">
    <source>
        <dbReference type="ARBA" id="ARBA00013346"/>
    </source>
</evidence>
<dbReference type="PANTHER" id="PTHR11579">
    <property type="entry name" value="PROTEIN-L-ISOASPARTATE O-METHYLTRANSFERASE"/>
    <property type="match status" value="1"/>
</dbReference>
<keyword evidence="11" id="KW-1185">Reference proteome</keyword>
<comment type="similarity">
    <text evidence="2">Belongs to the methyltransferase superfamily. L-isoaspartyl/D-aspartyl protein methyltransferase family.</text>
</comment>
<evidence type="ECO:0000256" key="6">
    <source>
        <dbReference type="ARBA" id="ARBA00022603"/>
    </source>
</evidence>
<proteinExistence type="inferred from homology"/>
<dbReference type="InterPro" id="IPR029063">
    <property type="entry name" value="SAM-dependent_MTases_sf"/>
</dbReference>
<organism evidence="10 11">
    <name type="scientific">Flaviaesturariibacter amylovorans</name>
    <dbReference type="NCBI Taxonomy" id="1084520"/>
    <lineage>
        <taxon>Bacteria</taxon>
        <taxon>Pseudomonadati</taxon>
        <taxon>Bacteroidota</taxon>
        <taxon>Chitinophagia</taxon>
        <taxon>Chitinophagales</taxon>
        <taxon>Chitinophagaceae</taxon>
        <taxon>Flaviaestuariibacter</taxon>
    </lineage>
</organism>
<dbReference type="InterPro" id="IPR000682">
    <property type="entry name" value="PCMT"/>
</dbReference>
<evidence type="ECO:0000256" key="8">
    <source>
        <dbReference type="ARBA" id="ARBA00022691"/>
    </source>
</evidence>
<dbReference type="NCBIfam" id="NF001453">
    <property type="entry name" value="PRK00312.1"/>
    <property type="match status" value="1"/>
</dbReference>
<dbReference type="Pfam" id="PF01135">
    <property type="entry name" value="PCMT"/>
    <property type="match status" value="1"/>
</dbReference>
<keyword evidence="6" id="KW-0489">Methyltransferase</keyword>
<evidence type="ECO:0000256" key="2">
    <source>
        <dbReference type="ARBA" id="ARBA00005369"/>
    </source>
</evidence>
<evidence type="ECO:0000256" key="3">
    <source>
        <dbReference type="ARBA" id="ARBA00011890"/>
    </source>
</evidence>